<reference evidence="2" key="1">
    <citation type="submission" date="2019-04" db="EMBL/GenBank/DDBJ databases">
        <authorList>
            <person name="Alioto T."/>
            <person name="Alioto T."/>
        </authorList>
    </citation>
    <scope>NUCLEOTIDE SEQUENCE [LARGE SCALE GENOMIC DNA]</scope>
</reference>
<protein>
    <submittedName>
        <fullName evidence="2">Uncharacterized protein</fullName>
    </submittedName>
</protein>
<keyword evidence="1" id="KW-0040">ANK repeat</keyword>
<dbReference type="Proteomes" id="UP000335636">
    <property type="component" value="Unassembled WGS sequence"/>
</dbReference>
<keyword evidence="3" id="KW-1185">Reference proteome</keyword>
<dbReference type="GO" id="GO:0005856">
    <property type="term" value="C:cytoskeleton"/>
    <property type="evidence" value="ECO:0007669"/>
    <property type="project" value="TreeGrafter"/>
</dbReference>
<dbReference type="Gene3D" id="1.25.40.20">
    <property type="entry name" value="Ankyrin repeat-containing domain"/>
    <property type="match status" value="1"/>
</dbReference>
<dbReference type="PANTHER" id="PTHR24168:SF24">
    <property type="entry name" value="KN MOTIF AND ANKYRIN REPEAT DOMAIN-CONTAINING PROTEIN 4"/>
    <property type="match status" value="1"/>
</dbReference>
<evidence type="ECO:0000313" key="3">
    <source>
        <dbReference type="Proteomes" id="UP000335636"/>
    </source>
</evidence>
<feature type="non-terminal residue" evidence="2">
    <location>
        <position position="1"/>
    </location>
</feature>
<evidence type="ECO:0000313" key="2">
    <source>
        <dbReference type="EMBL" id="VTJ89377.1"/>
    </source>
</evidence>
<organism evidence="2 3">
    <name type="scientific">Marmota monax</name>
    <name type="common">Woodchuck</name>
    <dbReference type="NCBI Taxonomy" id="9995"/>
    <lineage>
        <taxon>Eukaryota</taxon>
        <taxon>Metazoa</taxon>
        <taxon>Chordata</taxon>
        <taxon>Craniata</taxon>
        <taxon>Vertebrata</taxon>
        <taxon>Euteleostomi</taxon>
        <taxon>Mammalia</taxon>
        <taxon>Eutheria</taxon>
        <taxon>Euarchontoglires</taxon>
        <taxon>Glires</taxon>
        <taxon>Rodentia</taxon>
        <taxon>Sciuromorpha</taxon>
        <taxon>Sciuridae</taxon>
        <taxon>Xerinae</taxon>
        <taxon>Marmotini</taxon>
        <taxon>Marmota</taxon>
    </lineage>
</organism>
<dbReference type="InterPro" id="IPR047184">
    <property type="entry name" value="KANK1-4"/>
</dbReference>
<sequence>GGQTALLLGVSYDQEDMVQVLLSCQAEVNLKDHNGFWALVLACHHGNADLVHLLLAHSACDSSLTRSQYGEHIDDDKDDKDDDNNEN</sequence>
<dbReference type="PROSITE" id="PS50088">
    <property type="entry name" value="ANK_REPEAT"/>
    <property type="match status" value="1"/>
</dbReference>
<dbReference type="PANTHER" id="PTHR24168">
    <property type="entry name" value="KN MOTIF AND ANKYRIN REPEAT DOMAIN-CONTAINING"/>
    <property type="match status" value="1"/>
</dbReference>
<dbReference type="EMBL" id="CABDUW010003530">
    <property type="protein sequence ID" value="VTJ89377.1"/>
    <property type="molecule type" value="Genomic_DNA"/>
</dbReference>
<dbReference type="InterPro" id="IPR036770">
    <property type="entry name" value="Ankyrin_rpt-contain_sf"/>
</dbReference>
<dbReference type="InterPro" id="IPR002110">
    <property type="entry name" value="Ankyrin_rpt"/>
</dbReference>
<name>A0A5E4D562_MARMO</name>
<evidence type="ECO:0000256" key="1">
    <source>
        <dbReference type="PROSITE-ProRule" id="PRU00023"/>
    </source>
</evidence>
<dbReference type="SUPFAM" id="SSF48403">
    <property type="entry name" value="Ankyrin repeat"/>
    <property type="match status" value="1"/>
</dbReference>
<accession>A0A5E4D562</accession>
<dbReference type="AlphaFoldDB" id="A0A5E4D562"/>
<feature type="repeat" description="ANK" evidence="1">
    <location>
        <begin position="1"/>
        <end position="33"/>
    </location>
</feature>
<gene>
    <name evidence="2" type="ORF">MONAX_5E026229</name>
</gene>
<dbReference type="GO" id="GO:0005737">
    <property type="term" value="C:cytoplasm"/>
    <property type="evidence" value="ECO:0007669"/>
    <property type="project" value="TreeGrafter"/>
</dbReference>
<comment type="caution">
    <text evidence="2">The sequence shown here is derived from an EMBL/GenBank/DDBJ whole genome shotgun (WGS) entry which is preliminary data.</text>
</comment>
<dbReference type="SMART" id="SM00248">
    <property type="entry name" value="ANK"/>
    <property type="match status" value="2"/>
</dbReference>
<proteinExistence type="predicted"/>
<dbReference type="GO" id="GO:0030837">
    <property type="term" value="P:negative regulation of actin filament polymerization"/>
    <property type="evidence" value="ECO:0007669"/>
    <property type="project" value="InterPro"/>
</dbReference>
<dbReference type="Pfam" id="PF12796">
    <property type="entry name" value="Ank_2"/>
    <property type="match status" value="1"/>
</dbReference>